<keyword evidence="1" id="KW-0812">Transmembrane</keyword>
<dbReference type="Proteomes" id="UP001139682">
    <property type="component" value="Unassembled WGS sequence"/>
</dbReference>
<gene>
    <name evidence="3" type="ORF">MST27_09380</name>
</gene>
<dbReference type="InterPro" id="IPR002823">
    <property type="entry name" value="DUF112_TM"/>
</dbReference>
<dbReference type="Pfam" id="PF01970">
    <property type="entry name" value="TctA"/>
    <property type="match status" value="1"/>
</dbReference>
<evidence type="ECO:0000256" key="1">
    <source>
        <dbReference type="SAM" id="Phobius"/>
    </source>
</evidence>
<feature type="transmembrane region" description="Helical" evidence="1">
    <location>
        <begin position="59"/>
        <end position="80"/>
    </location>
</feature>
<dbReference type="RefSeq" id="WP_243605696.1">
    <property type="nucleotide sequence ID" value="NZ_JALGRD010000004.1"/>
</dbReference>
<feature type="transmembrane region" description="Helical" evidence="1">
    <location>
        <begin position="262"/>
        <end position="286"/>
    </location>
</feature>
<feature type="transmembrane region" description="Helical" evidence="1">
    <location>
        <begin position="107"/>
        <end position="133"/>
    </location>
</feature>
<keyword evidence="1" id="KW-1133">Transmembrane helix</keyword>
<organism evidence="3 4">
    <name type="scientific">Stutzerimonas marianensis</name>
    <dbReference type="NCBI Taxonomy" id="2929513"/>
    <lineage>
        <taxon>Bacteria</taxon>
        <taxon>Pseudomonadati</taxon>
        <taxon>Pseudomonadota</taxon>
        <taxon>Gammaproteobacteria</taxon>
        <taxon>Pseudomonadales</taxon>
        <taxon>Pseudomonadaceae</taxon>
        <taxon>Stutzerimonas</taxon>
    </lineage>
</organism>
<feature type="transmembrane region" description="Helical" evidence="1">
    <location>
        <begin position="357"/>
        <end position="381"/>
    </location>
</feature>
<proteinExistence type="predicted"/>
<feature type="transmembrane region" description="Helical" evidence="1">
    <location>
        <begin position="145"/>
        <end position="162"/>
    </location>
</feature>
<feature type="transmembrane region" description="Helical" evidence="1">
    <location>
        <begin position="393"/>
        <end position="411"/>
    </location>
</feature>
<keyword evidence="4" id="KW-1185">Reference proteome</keyword>
<accession>A0A9X1W277</accession>
<evidence type="ECO:0000313" key="3">
    <source>
        <dbReference type="EMBL" id="MCJ0973576.1"/>
    </source>
</evidence>
<feature type="transmembrane region" description="Helical" evidence="1">
    <location>
        <begin position="468"/>
        <end position="490"/>
    </location>
</feature>
<feature type="transmembrane region" description="Helical" evidence="1">
    <location>
        <begin position="16"/>
        <end position="47"/>
    </location>
</feature>
<keyword evidence="1" id="KW-0472">Membrane</keyword>
<evidence type="ECO:0000259" key="2">
    <source>
        <dbReference type="Pfam" id="PF01970"/>
    </source>
</evidence>
<dbReference type="PANTHER" id="PTHR35342">
    <property type="entry name" value="TRICARBOXYLIC TRANSPORT PROTEIN"/>
    <property type="match status" value="1"/>
</dbReference>
<feature type="transmembrane region" description="Helical" evidence="1">
    <location>
        <begin position="168"/>
        <end position="188"/>
    </location>
</feature>
<feature type="transmembrane region" description="Helical" evidence="1">
    <location>
        <begin position="417"/>
        <end position="447"/>
    </location>
</feature>
<reference evidence="3" key="1">
    <citation type="submission" date="2022-03" db="EMBL/GenBank/DDBJ databases">
        <title>Pseudomonas marianensis sp. nov., a marine bacterium isolated from deep-sea sediments of the Mariana Trench.</title>
        <authorList>
            <person name="Wei Y."/>
        </authorList>
    </citation>
    <scope>NUCLEOTIDE SEQUENCE</scope>
    <source>
        <strain evidence="3">PS1</strain>
    </source>
</reference>
<dbReference type="AlphaFoldDB" id="A0A9X1W277"/>
<feature type="domain" description="DUF112" evidence="2">
    <location>
        <begin position="19"/>
        <end position="442"/>
    </location>
</feature>
<evidence type="ECO:0000313" key="4">
    <source>
        <dbReference type="Proteomes" id="UP001139682"/>
    </source>
</evidence>
<protein>
    <submittedName>
        <fullName evidence="3">Tripartite tricarboxylate transporter permease</fullName>
    </submittedName>
</protein>
<name>A0A9X1W277_9GAMM</name>
<sequence length="507" mass="52721">MFELLQAGFGAVFSPYIFILITLGVAVGIVFGAVPGLSATMAIALCLPLTYTMGPAAGLSLLVALFIGATSGGLISAILLKIPGTPASIATTFDGGPMMEKGQGIKALGIGVVFSFIGTVFSIVALMSIAPSLAKVALRFGPHEYFAIAIFSLTLIATLSTGSLLKGIYAGTLGFAFSTVGIAPVDAIRRFTFDSPNLNGGFAMLTVMIGMFAVAEVIKIAETGRSMHKTKVGSVSMKGVKGFGFSIKEFFGQIPNAFRSSLIGIGIGILPGIGAGTSNIVSYIIAKKRSKHPEQFGKGAVEGVVASETANNAGIGSAMIPLMTLGIPGDTVTAILLGGFMIHGIQPGPLLFVSQGALVYTIFAALILASVMMLVLEFYGLRIFIKLLAIPKHILLPIILVLCVVGAFGLSSRVFDVWTILLFGLIGYGFVKGGMPAAPFIIGFILGPMAETNFRRGLMLSDGNFMGFLSNPIAATFLMLALASVLWHLFSALRGRKKAAVGKLQGT</sequence>
<dbReference type="EMBL" id="JALGRD010000004">
    <property type="protein sequence ID" value="MCJ0973576.1"/>
    <property type="molecule type" value="Genomic_DNA"/>
</dbReference>
<dbReference type="PANTHER" id="PTHR35342:SF5">
    <property type="entry name" value="TRICARBOXYLIC TRANSPORT PROTEIN"/>
    <property type="match status" value="1"/>
</dbReference>
<feature type="transmembrane region" description="Helical" evidence="1">
    <location>
        <begin position="325"/>
        <end position="345"/>
    </location>
</feature>
<comment type="caution">
    <text evidence="3">The sequence shown here is derived from an EMBL/GenBank/DDBJ whole genome shotgun (WGS) entry which is preliminary data.</text>
</comment>
<feature type="transmembrane region" description="Helical" evidence="1">
    <location>
        <begin position="200"/>
        <end position="221"/>
    </location>
</feature>